<protein>
    <recommendedName>
        <fullName evidence="1">MULE transposase domain-containing protein</fullName>
    </recommendedName>
</protein>
<dbReference type="PANTHER" id="PTHR31973">
    <property type="entry name" value="POLYPROTEIN, PUTATIVE-RELATED"/>
    <property type="match status" value="1"/>
</dbReference>
<dbReference type="InterPro" id="IPR018289">
    <property type="entry name" value="MULE_transposase_dom"/>
</dbReference>
<accession>A0A444X306</accession>
<organism evidence="2 3">
    <name type="scientific">Arachis hypogaea</name>
    <name type="common">Peanut</name>
    <dbReference type="NCBI Taxonomy" id="3818"/>
    <lineage>
        <taxon>Eukaryota</taxon>
        <taxon>Viridiplantae</taxon>
        <taxon>Streptophyta</taxon>
        <taxon>Embryophyta</taxon>
        <taxon>Tracheophyta</taxon>
        <taxon>Spermatophyta</taxon>
        <taxon>Magnoliopsida</taxon>
        <taxon>eudicotyledons</taxon>
        <taxon>Gunneridae</taxon>
        <taxon>Pentapetalae</taxon>
        <taxon>rosids</taxon>
        <taxon>fabids</taxon>
        <taxon>Fabales</taxon>
        <taxon>Fabaceae</taxon>
        <taxon>Papilionoideae</taxon>
        <taxon>50 kb inversion clade</taxon>
        <taxon>dalbergioids sensu lato</taxon>
        <taxon>Dalbergieae</taxon>
        <taxon>Pterocarpus clade</taxon>
        <taxon>Arachis</taxon>
    </lineage>
</organism>
<sequence>MPAYQGDDLVPNIRVLHRVFWSYYSCITAFKHCKLIVQVDRTHLYGKYKGCLSVADSQDGNSNIVPIVFAIVEGETSEAWHFFLSNLRQHVVMVWT</sequence>
<dbReference type="PANTHER" id="PTHR31973:SF195">
    <property type="entry name" value="MUDR FAMILY TRANSPOSASE"/>
    <property type="match status" value="1"/>
</dbReference>
<dbReference type="Proteomes" id="UP000289738">
    <property type="component" value="Chromosome B10"/>
</dbReference>
<gene>
    <name evidence="2" type="ORF">Ahy_B10g103035</name>
</gene>
<dbReference type="AlphaFoldDB" id="A0A444X306"/>
<evidence type="ECO:0000313" key="3">
    <source>
        <dbReference type="Proteomes" id="UP000289738"/>
    </source>
</evidence>
<dbReference type="Pfam" id="PF10551">
    <property type="entry name" value="MULE"/>
    <property type="match status" value="1"/>
</dbReference>
<feature type="domain" description="MULE transposase" evidence="1">
    <location>
        <begin position="37"/>
        <end position="89"/>
    </location>
</feature>
<comment type="caution">
    <text evidence="2">The sequence shown here is derived from an EMBL/GenBank/DDBJ whole genome shotgun (WGS) entry which is preliminary data.</text>
</comment>
<keyword evidence="3" id="KW-1185">Reference proteome</keyword>
<reference evidence="2 3" key="1">
    <citation type="submission" date="2019-01" db="EMBL/GenBank/DDBJ databases">
        <title>Sequencing of cultivated peanut Arachis hypogaea provides insights into genome evolution and oil improvement.</title>
        <authorList>
            <person name="Chen X."/>
        </authorList>
    </citation>
    <scope>NUCLEOTIDE SEQUENCE [LARGE SCALE GENOMIC DNA]</scope>
    <source>
        <strain evidence="3">cv. Fuhuasheng</strain>
        <tissue evidence="2">Leaves</tissue>
    </source>
</reference>
<proteinExistence type="predicted"/>
<dbReference type="EMBL" id="SDMP01000020">
    <property type="protein sequence ID" value="RYQ84114.1"/>
    <property type="molecule type" value="Genomic_DNA"/>
</dbReference>
<name>A0A444X306_ARAHY</name>
<evidence type="ECO:0000259" key="1">
    <source>
        <dbReference type="Pfam" id="PF10551"/>
    </source>
</evidence>
<evidence type="ECO:0000313" key="2">
    <source>
        <dbReference type="EMBL" id="RYQ84114.1"/>
    </source>
</evidence>